<dbReference type="PANTHER" id="PTHR40060:SF1">
    <property type="entry name" value="UPF0316 PROTEIN YEBE"/>
    <property type="match status" value="1"/>
</dbReference>
<dbReference type="Proteomes" id="UP000662373">
    <property type="component" value="Unassembled WGS sequence"/>
</dbReference>
<keyword evidence="10" id="KW-1185">Reference proteome</keyword>
<proteinExistence type="inferred from homology"/>
<keyword evidence="5 6" id="KW-0472">Membrane</keyword>
<feature type="domain" description="DUF5698" evidence="8">
    <location>
        <begin position="59"/>
        <end position="116"/>
    </location>
</feature>
<keyword evidence="3 6" id="KW-0812">Transmembrane</keyword>
<comment type="subcellular location">
    <subcellularLocation>
        <location evidence="1 6">Cell membrane</location>
        <topology evidence="1 6">Multi-pass membrane protein</topology>
    </subcellularLocation>
</comment>
<dbReference type="EMBL" id="JAEHJZ010000066">
    <property type="protein sequence ID" value="MBJ7882985.1"/>
    <property type="molecule type" value="Genomic_DNA"/>
</dbReference>
<name>A0A934L062_9FLAO</name>
<evidence type="ECO:0000313" key="10">
    <source>
        <dbReference type="Proteomes" id="UP000662373"/>
    </source>
</evidence>
<sequence>MRKISTNHHMVIENHDSLAFSNMEQFFYDTFGVSENVLNYLIIPLLIFFARICDVSISTIRIIFVMSGKRNIAPFLGFFEALIWLLAIGQIISNIDNTLSYFAYASGFAVGTYVGMYIEEKLAIGRVVLRLITKEPVHELLTFLTDNDYRYSILDAEGKTGKVNVVFLVLKRENLNHLTDAINTYHPTAFYTIEGVKMVKEANLTDKTPRQIGFWGLQLKRK</sequence>
<dbReference type="PANTHER" id="PTHR40060">
    <property type="entry name" value="UPF0316 PROTEIN YEBE"/>
    <property type="match status" value="1"/>
</dbReference>
<dbReference type="NCBIfam" id="NF003191">
    <property type="entry name" value="PRK04164.1-2"/>
    <property type="match status" value="1"/>
</dbReference>
<reference evidence="9 10" key="1">
    <citation type="submission" date="2020-09" db="EMBL/GenBank/DDBJ databases">
        <title>Draft genome of Gelidibacter salicanalis PAMC21136.</title>
        <authorList>
            <person name="Park H."/>
        </authorList>
    </citation>
    <scope>NUCLEOTIDE SEQUENCE [LARGE SCALE GENOMIC DNA]</scope>
    <source>
        <strain evidence="9 10">PAMC21136</strain>
    </source>
</reference>
<evidence type="ECO:0000256" key="4">
    <source>
        <dbReference type="ARBA" id="ARBA00022989"/>
    </source>
</evidence>
<accession>A0A934L062</accession>
<dbReference type="InterPro" id="IPR022930">
    <property type="entry name" value="UPF0316"/>
</dbReference>
<keyword evidence="2 6" id="KW-1003">Cell membrane</keyword>
<dbReference type="InterPro" id="IPR044035">
    <property type="entry name" value="DUF5698"/>
</dbReference>
<dbReference type="AlphaFoldDB" id="A0A934L062"/>
<comment type="caution">
    <text evidence="9">The sequence shown here is derived from an EMBL/GenBank/DDBJ whole genome shotgun (WGS) entry which is preliminary data.</text>
</comment>
<dbReference type="CDD" id="cd16381">
    <property type="entry name" value="YitT_C_like_1"/>
    <property type="match status" value="1"/>
</dbReference>
<dbReference type="Pfam" id="PF18955">
    <property type="entry name" value="DUF5698"/>
    <property type="match status" value="1"/>
</dbReference>
<evidence type="ECO:0000256" key="2">
    <source>
        <dbReference type="ARBA" id="ARBA00022475"/>
    </source>
</evidence>
<evidence type="ECO:0000256" key="3">
    <source>
        <dbReference type="ARBA" id="ARBA00022692"/>
    </source>
</evidence>
<dbReference type="RefSeq" id="WP_199603475.1">
    <property type="nucleotide sequence ID" value="NZ_JAEHJZ010000066.1"/>
</dbReference>
<feature type="transmembrane region" description="Helical" evidence="6">
    <location>
        <begin position="98"/>
        <end position="118"/>
    </location>
</feature>
<organism evidence="9 10">
    <name type="scientific">Gelidibacter salicanalis</name>
    <dbReference type="NCBI Taxonomy" id="291193"/>
    <lineage>
        <taxon>Bacteria</taxon>
        <taxon>Pseudomonadati</taxon>
        <taxon>Bacteroidota</taxon>
        <taxon>Flavobacteriia</taxon>
        <taxon>Flavobacteriales</taxon>
        <taxon>Flavobacteriaceae</taxon>
        <taxon>Gelidibacter</taxon>
    </lineage>
</organism>
<feature type="transmembrane region" description="Helical" evidence="6">
    <location>
        <begin position="72"/>
        <end position="92"/>
    </location>
</feature>
<dbReference type="HAMAP" id="MF_01515">
    <property type="entry name" value="UPF0316"/>
    <property type="match status" value="1"/>
</dbReference>
<feature type="transmembrane region" description="Helical" evidence="6">
    <location>
        <begin position="37"/>
        <end position="60"/>
    </location>
</feature>
<feature type="domain" description="DUF2179" evidence="7">
    <location>
        <begin position="152"/>
        <end position="200"/>
    </location>
</feature>
<dbReference type="GO" id="GO:0005886">
    <property type="term" value="C:plasma membrane"/>
    <property type="evidence" value="ECO:0007669"/>
    <property type="project" value="UniProtKB-SubCell"/>
</dbReference>
<evidence type="ECO:0000259" key="7">
    <source>
        <dbReference type="Pfam" id="PF10035"/>
    </source>
</evidence>
<evidence type="ECO:0000256" key="6">
    <source>
        <dbReference type="HAMAP-Rule" id="MF_01515"/>
    </source>
</evidence>
<evidence type="ECO:0000313" key="9">
    <source>
        <dbReference type="EMBL" id="MBJ7882985.1"/>
    </source>
</evidence>
<evidence type="ECO:0000256" key="5">
    <source>
        <dbReference type="ARBA" id="ARBA00023136"/>
    </source>
</evidence>
<protein>
    <recommendedName>
        <fullName evidence="6">UPF0316 protein JEM65_20320</fullName>
    </recommendedName>
</protein>
<keyword evidence="4 6" id="KW-1133">Transmembrane helix</keyword>
<comment type="similarity">
    <text evidence="6">Belongs to the UPF0316 family.</text>
</comment>
<dbReference type="InterPro" id="IPR019264">
    <property type="entry name" value="DUF2179"/>
</dbReference>
<dbReference type="Pfam" id="PF10035">
    <property type="entry name" value="DUF2179"/>
    <property type="match status" value="1"/>
</dbReference>
<evidence type="ECO:0000256" key="1">
    <source>
        <dbReference type="ARBA" id="ARBA00004651"/>
    </source>
</evidence>
<gene>
    <name evidence="9" type="ORF">JEM65_20320</name>
</gene>
<evidence type="ECO:0000259" key="8">
    <source>
        <dbReference type="Pfam" id="PF18955"/>
    </source>
</evidence>